<feature type="region of interest" description="Disordered" evidence="1">
    <location>
        <begin position="1"/>
        <end position="25"/>
    </location>
</feature>
<organism evidence="3 4">
    <name type="scientific">Aphis craccivora</name>
    <name type="common">Cowpea aphid</name>
    <dbReference type="NCBI Taxonomy" id="307492"/>
    <lineage>
        <taxon>Eukaryota</taxon>
        <taxon>Metazoa</taxon>
        <taxon>Ecdysozoa</taxon>
        <taxon>Arthropoda</taxon>
        <taxon>Hexapoda</taxon>
        <taxon>Insecta</taxon>
        <taxon>Pterygota</taxon>
        <taxon>Neoptera</taxon>
        <taxon>Paraneoptera</taxon>
        <taxon>Hemiptera</taxon>
        <taxon>Sternorrhyncha</taxon>
        <taxon>Aphidomorpha</taxon>
        <taxon>Aphidoidea</taxon>
        <taxon>Aphididae</taxon>
        <taxon>Aphidini</taxon>
        <taxon>Aphis</taxon>
        <taxon>Aphis</taxon>
    </lineage>
</organism>
<dbReference type="GO" id="GO:0046983">
    <property type="term" value="F:protein dimerization activity"/>
    <property type="evidence" value="ECO:0007669"/>
    <property type="project" value="InterPro"/>
</dbReference>
<protein>
    <submittedName>
        <fullName evidence="3">Zinc finger MYM-type protein 1-like isoform X2</fullName>
    </submittedName>
</protein>
<accession>A0A6G0VW33</accession>
<dbReference type="InterPro" id="IPR008906">
    <property type="entry name" value="HATC_C_dom"/>
</dbReference>
<feature type="compositionally biased region" description="Basic and acidic residues" evidence="1">
    <location>
        <begin position="16"/>
        <end position="25"/>
    </location>
</feature>
<name>A0A6G0VW33_APHCR</name>
<dbReference type="OrthoDB" id="6628121at2759"/>
<dbReference type="InterPro" id="IPR052958">
    <property type="entry name" value="IFN-induced_PKR_regulator"/>
</dbReference>
<dbReference type="InterPro" id="IPR012337">
    <property type="entry name" value="RNaseH-like_sf"/>
</dbReference>
<evidence type="ECO:0000256" key="1">
    <source>
        <dbReference type="SAM" id="MobiDB-lite"/>
    </source>
</evidence>
<dbReference type="SUPFAM" id="SSF53098">
    <property type="entry name" value="Ribonuclease H-like"/>
    <property type="match status" value="1"/>
</dbReference>
<dbReference type="PANTHER" id="PTHR46289:SF14">
    <property type="entry name" value="DUF4371 DOMAIN-CONTAINING PROTEIN"/>
    <property type="match status" value="1"/>
</dbReference>
<reference evidence="3 4" key="1">
    <citation type="submission" date="2019-08" db="EMBL/GenBank/DDBJ databases">
        <title>Whole genome of Aphis craccivora.</title>
        <authorList>
            <person name="Voronova N.V."/>
            <person name="Shulinski R.S."/>
            <person name="Bandarenka Y.V."/>
            <person name="Zhorov D.G."/>
            <person name="Warner D."/>
        </authorList>
    </citation>
    <scope>NUCLEOTIDE SEQUENCE [LARGE SCALE GENOMIC DNA]</scope>
    <source>
        <strain evidence="3">180601</strain>
        <tissue evidence="3">Whole Body</tissue>
    </source>
</reference>
<dbReference type="PANTHER" id="PTHR46289">
    <property type="entry name" value="52 KDA REPRESSOR OF THE INHIBITOR OF THE PROTEIN KINASE-LIKE PROTEIN-RELATED"/>
    <property type="match status" value="1"/>
</dbReference>
<evidence type="ECO:0000259" key="2">
    <source>
        <dbReference type="Pfam" id="PF05699"/>
    </source>
</evidence>
<proteinExistence type="predicted"/>
<feature type="non-terminal residue" evidence="3">
    <location>
        <position position="826"/>
    </location>
</feature>
<dbReference type="Pfam" id="PF05699">
    <property type="entry name" value="Dimer_Tnp_hAT"/>
    <property type="match status" value="1"/>
</dbReference>
<keyword evidence="4" id="KW-1185">Reference proteome</keyword>
<gene>
    <name evidence="3" type="ORF">FWK35_00029506</name>
</gene>
<sequence>MSKRKISSYFTSTSDNSKHFCPDQPKQVEKEQPVILEPLLIEPSIESYTIVTTNSSNYIDIGQVVSGSIILNDFIKFTILERNNNPSEDFYSKNENGLFCKICVLFLTTTMGGAHKTEQLKRLVTKPLNLYSKLLGKDGTLEVHNSTHYHKKAAQCAIDFKITYLNPNREVINMLDTQRKKEVAENRARIRPIFETIIFLGQQNIAFRRHRDDGKVSFDEFPIDNYKSVINEVASVDHILKNHLETSTARATYISGFTQNEIINCCSKVILDKVYSEAKEAKQFSVIFDETTDISNISQLSLIIRYIFKNQVNEKFLGFINCHDYIFEKNNDKLLKDSGVSNDPINEIQEPKITGVGTDGCSVMVSSANGAVQQIKQFAKNAVHSPCSSHALNLCISKSSNIQLIRNCVGVIKETISFFHSSAKRNFVLQKHLTGHKSLSSLCKTRWVERHDSVLQFKNSLVNIVETLTEISQWNDITSSAKAKILISVQICTCDFILSLNSLSQILSVTYLISKILQKRDEDVVTASIHINNVIDVLQNYRSSCEDKLKCLFEESKLIIEKLDVEIKLPRLVGRQTHRGNINSRSNDPLDYYRINMYIPLLESILEDLKYRFLSKENENIVTLMLLVPSCIIKIKDEETYTTFKKIIQVITCYSFFEHVPEEIINGELELWYAKWSKQETEGKNICKNALDALDECHHHVFSILHEVLCIICSLPISVASAERTFSTLRRLKTWLRSQMGNERLSSLAMLHVHRDIDINIDNVIDMFAKMKNRNRNFIFIRINVYTERYIRCYWFQRNTEYNKKVFIIDEPDVIGLKTKNQIINI</sequence>
<dbReference type="EMBL" id="VUJU01011100">
    <property type="protein sequence ID" value="KAF0711998.1"/>
    <property type="molecule type" value="Genomic_DNA"/>
</dbReference>
<feature type="domain" description="HAT C-terminal dimerisation" evidence="2">
    <location>
        <begin position="697"/>
        <end position="756"/>
    </location>
</feature>
<evidence type="ECO:0000313" key="3">
    <source>
        <dbReference type="EMBL" id="KAF0711998.1"/>
    </source>
</evidence>
<dbReference type="AlphaFoldDB" id="A0A6G0VW33"/>
<dbReference type="Proteomes" id="UP000478052">
    <property type="component" value="Unassembled WGS sequence"/>
</dbReference>
<evidence type="ECO:0000313" key="4">
    <source>
        <dbReference type="Proteomes" id="UP000478052"/>
    </source>
</evidence>
<comment type="caution">
    <text evidence="3">The sequence shown here is derived from an EMBL/GenBank/DDBJ whole genome shotgun (WGS) entry which is preliminary data.</text>
</comment>